<dbReference type="SUPFAM" id="SSF51206">
    <property type="entry name" value="cAMP-binding domain-like"/>
    <property type="match status" value="1"/>
</dbReference>
<evidence type="ECO:0000259" key="4">
    <source>
        <dbReference type="PROSITE" id="PS50042"/>
    </source>
</evidence>
<dbReference type="InterPro" id="IPR012318">
    <property type="entry name" value="HTH_CRP"/>
</dbReference>
<dbReference type="Gene3D" id="2.60.120.10">
    <property type="entry name" value="Jelly Rolls"/>
    <property type="match status" value="1"/>
</dbReference>
<evidence type="ECO:0000313" key="7">
    <source>
        <dbReference type="Proteomes" id="UP000193391"/>
    </source>
</evidence>
<dbReference type="PROSITE" id="PS50042">
    <property type="entry name" value="CNMP_BINDING_3"/>
    <property type="match status" value="1"/>
</dbReference>
<dbReference type="InterPro" id="IPR036388">
    <property type="entry name" value="WH-like_DNA-bd_sf"/>
</dbReference>
<dbReference type="GO" id="GO:0003677">
    <property type="term" value="F:DNA binding"/>
    <property type="evidence" value="ECO:0007669"/>
    <property type="project" value="UniProtKB-KW"/>
</dbReference>
<dbReference type="EMBL" id="JFKA01000003">
    <property type="protein sequence ID" value="OSQ39081.1"/>
    <property type="molecule type" value="Genomic_DNA"/>
</dbReference>
<reference evidence="6 7" key="1">
    <citation type="submission" date="2014-03" db="EMBL/GenBank/DDBJ databases">
        <title>The draft genome sequence of Thalassospira mesophila JCM 18969.</title>
        <authorList>
            <person name="Lai Q."/>
            <person name="Shao Z."/>
        </authorList>
    </citation>
    <scope>NUCLEOTIDE SEQUENCE [LARGE SCALE GENOMIC DNA]</scope>
    <source>
        <strain evidence="6 7">JCM 18969</strain>
    </source>
</reference>
<dbReference type="InterPro" id="IPR050397">
    <property type="entry name" value="Env_Response_Regulators"/>
</dbReference>
<dbReference type="InterPro" id="IPR018490">
    <property type="entry name" value="cNMP-bd_dom_sf"/>
</dbReference>
<dbReference type="Pfam" id="PF13545">
    <property type="entry name" value="HTH_Crp_2"/>
    <property type="match status" value="1"/>
</dbReference>
<dbReference type="SUPFAM" id="SSF46785">
    <property type="entry name" value="Winged helix' DNA-binding domain"/>
    <property type="match status" value="1"/>
</dbReference>
<dbReference type="InterPro" id="IPR014710">
    <property type="entry name" value="RmlC-like_jellyroll"/>
</dbReference>
<evidence type="ECO:0000256" key="3">
    <source>
        <dbReference type="ARBA" id="ARBA00023163"/>
    </source>
</evidence>
<dbReference type="GO" id="GO:0003700">
    <property type="term" value="F:DNA-binding transcription factor activity"/>
    <property type="evidence" value="ECO:0007669"/>
    <property type="project" value="TreeGrafter"/>
</dbReference>
<evidence type="ECO:0000259" key="5">
    <source>
        <dbReference type="PROSITE" id="PS51063"/>
    </source>
</evidence>
<dbReference type="SMART" id="SM00100">
    <property type="entry name" value="cNMP"/>
    <property type="match status" value="1"/>
</dbReference>
<proteinExistence type="predicted"/>
<dbReference type="InterPro" id="IPR000595">
    <property type="entry name" value="cNMP-bd_dom"/>
</dbReference>
<keyword evidence="3" id="KW-0804">Transcription</keyword>
<dbReference type="CDD" id="cd00038">
    <property type="entry name" value="CAP_ED"/>
    <property type="match status" value="1"/>
</dbReference>
<dbReference type="PROSITE" id="PS51063">
    <property type="entry name" value="HTH_CRP_2"/>
    <property type="match status" value="1"/>
</dbReference>
<dbReference type="OrthoDB" id="3182344at2"/>
<feature type="domain" description="Cyclic nucleotide-binding" evidence="4">
    <location>
        <begin position="9"/>
        <end position="129"/>
    </location>
</feature>
<accession>A0A1Y2L1H1</accession>
<evidence type="ECO:0000256" key="2">
    <source>
        <dbReference type="ARBA" id="ARBA00023125"/>
    </source>
</evidence>
<organism evidence="6 7">
    <name type="scientific">Thalassospira mesophila</name>
    <dbReference type="NCBI Taxonomy" id="1293891"/>
    <lineage>
        <taxon>Bacteria</taxon>
        <taxon>Pseudomonadati</taxon>
        <taxon>Pseudomonadota</taxon>
        <taxon>Alphaproteobacteria</taxon>
        <taxon>Rhodospirillales</taxon>
        <taxon>Thalassospiraceae</taxon>
        <taxon>Thalassospira</taxon>
    </lineage>
</organism>
<dbReference type="RefSeq" id="WP_085581871.1">
    <property type="nucleotide sequence ID" value="NZ_JFKA01000003.1"/>
</dbReference>
<comment type="caution">
    <text evidence="6">The sequence shown here is derived from an EMBL/GenBank/DDBJ whole genome shotgun (WGS) entry which is preliminary data.</text>
</comment>
<dbReference type="PANTHER" id="PTHR24567">
    <property type="entry name" value="CRP FAMILY TRANSCRIPTIONAL REGULATORY PROTEIN"/>
    <property type="match status" value="1"/>
</dbReference>
<keyword evidence="1" id="KW-0805">Transcription regulation</keyword>
<name>A0A1Y2L1H1_9PROT</name>
<dbReference type="Gene3D" id="1.10.10.10">
    <property type="entry name" value="Winged helix-like DNA-binding domain superfamily/Winged helix DNA-binding domain"/>
    <property type="match status" value="1"/>
</dbReference>
<dbReference type="STRING" id="1293891.TMES_09640"/>
<keyword evidence="2" id="KW-0238">DNA-binding</keyword>
<dbReference type="GO" id="GO:0005829">
    <property type="term" value="C:cytosol"/>
    <property type="evidence" value="ECO:0007669"/>
    <property type="project" value="TreeGrafter"/>
</dbReference>
<gene>
    <name evidence="6" type="ORF">TMES_09640</name>
</gene>
<feature type="domain" description="HTH crp-type" evidence="5">
    <location>
        <begin position="143"/>
        <end position="215"/>
    </location>
</feature>
<dbReference type="AlphaFoldDB" id="A0A1Y2L1H1"/>
<sequence length="226" mass="23859">MVKLGVVGILSDLDDAALADVEKHVRRRVFQGGSEIIESEGDSSDVFLILSGGVRVVNYSVSGREVTLEEIGVGGCVGHLAAIDGEPRSACVLAKGLTEVGMMNPASFETVIKNHPTVAWRVIRELARIVRASTRRIVDVSTLGANERVIAEIFRLAQSVVTDDGQAIIAPVPVHSDLAGKVSTSRETVARVFGSLARQGIVLKKGDSLVIPDIDQLEALLGSAVG</sequence>
<dbReference type="Proteomes" id="UP000193391">
    <property type="component" value="Unassembled WGS sequence"/>
</dbReference>
<dbReference type="PANTHER" id="PTHR24567:SF68">
    <property type="entry name" value="DNA-BINDING TRANSCRIPTIONAL DUAL REGULATOR CRP"/>
    <property type="match status" value="1"/>
</dbReference>
<dbReference type="Pfam" id="PF00027">
    <property type="entry name" value="cNMP_binding"/>
    <property type="match status" value="1"/>
</dbReference>
<dbReference type="SMART" id="SM00419">
    <property type="entry name" value="HTH_CRP"/>
    <property type="match status" value="1"/>
</dbReference>
<keyword evidence="7" id="KW-1185">Reference proteome</keyword>
<evidence type="ECO:0000313" key="6">
    <source>
        <dbReference type="EMBL" id="OSQ39081.1"/>
    </source>
</evidence>
<protein>
    <submittedName>
        <fullName evidence="6">Crp/Fnr family transcriptional regulator</fullName>
    </submittedName>
</protein>
<evidence type="ECO:0000256" key="1">
    <source>
        <dbReference type="ARBA" id="ARBA00023015"/>
    </source>
</evidence>
<dbReference type="InterPro" id="IPR036390">
    <property type="entry name" value="WH_DNA-bd_sf"/>
</dbReference>